<keyword evidence="3" id="KW-1185">Reference proteome</keyword>
<reference evidence="2 3" key="1">
    <citation type="submission" date="2015-08" db="EMBL/GenBank/DDBJ databases">
        <title>Genomes of Paenibacillus riograndensis.</title>
        <authorList>
            <person name="Sant'Anna F.H."/>
            <person name="Souza R."/>
            <person name="Ambrosini A."/>
            <person name="Bach E."/>
            <person name="Fernandes G."/>
            <person name="Balsanelli E."/>
            <person name="Baura V.A."/>
            <person name="Pedrosa F.O."/>
            <person name="Souza E.M."/>
            <person name="Passaglia L."/>
        </authorList>
    </citation>
    <scope>NUCLEOTIDE SEQUENCE [LARGE SCALE GENOMIC DNA]</scope>
    <source>
        <strain evidence="2 3">CAS34</strain>
    </source>
</reference>
<dbReference type="Pfam" id="PF00480">
    <property type="entry name" value="ROK"/>
    <property type="match status" value="1"/>
</dbReference>
<protein>
    <submittedName>
        <fullName evidence="2">Glucokinase</fullName>
    </submittedName>
</protein>
<keyword evidence="2" id="KW-0418">Kinase</keyword>
<dbReference type="PROSITE" id="PS01125">
    <property type="entry name" value="ROK"/>
    <property type="match status" value="1"/>
</dbReference>
<evidence type="ECO:0000313" key="2">
    <source>
        <dbReference type="EMBL" id="KWX70990.1"/>
    </source>
</evidence>
<dbReference type="OrthoDB" id="9810372at2"/>
<name>A0A132TI80_9BACL</name>
<dbReference type="PATRIC" id="fig|483937.3.peg.3199"/>
<comment type="similarity">
    <text evidence="1">Belongs to the ROK (NagC/XylR) family.</text>
</comment>
<dbReference type="AlphaFoldDB" id="A0A132TI80"/>
<dbReference type="Gene3D" id="3.30.420.40">
    <property type="match status" value="2"/>
</dbReference>
<dbReference type="InterPro" id="IPR000600">
    <property type="entry name" value="ROK"/>
</dbReference>
<evidence type="ECO:0000256" key="1">
    <source>
        <dbReference type="ARBA" id="ARBA00006479"/>
    </source>
</evidence>
<dbReference type="RefSeq" id="WP_060863171.1">
    <property type="nucleotide sequence ID" value="NZ_LIRB01000147.1"/>
</dbReference>
<evidence type="ECO:0000313" key="3">
    <source>
        <dbReference type="Proteomes" id="UP000070475"/>
    </source>
</evidence>
<proteinExistence type="inferred from homology"/>
<dbReference type="PANTHER" id="PTHR18964:SF149">
    <property type="entry name" value="BIFUNCTIONAL UDP-N-ACETYLGLUCOSAMINE 2-EPIMERASE_N-ACETYLMANNOSAMINE KINASE"/>
    <property type="match status" value="1"/>
</dbReference>
<dbReference type="EMBL" id="LIRB01000147">
    <property type="protein sequence ID" value="KWX70990.1"/>
    <property type="molecule type" value="Genomic_DNA"/>
</dbReference>
<organism evidence="2 3">
    <name type="scientific">Paenibacillus riograndensis</name>
    <dbReference type="NCBI Taxonomy" id="483937"/>
    <lineage>
        <taxon>Bacteria</taxon>
        <taxon>Bacillati</taxon>
        <taxon>Bacillota</taxon>
        <taxon>Bacilli</taxon>
        <taxon>Bacillales</taxon>
        <taxon>Paenibacillaceae</taxon>
        <taxon>Paenibacillus</taxon>
        <taxon>Paenibacillus sonchi group</taxon>
    </lineage>
</organism>
<keyword evidence="2" id="KW-0808">Transferase</keyword>
<sequence>MKTYIIGVDLGGTNIKAALFDRGFNAIGELSVPTEASLGPAHVLSRIRLSVQQLADAKGIPLQSITCMGLGIPGLLDPEEGMSLFSPNFPGWEHIHIVNEMKPYYDFPVFIDNDVRVNLYGEWQHGAAKGYKNAVLLTLGTGLGAGIVIDGRVVYGTGFSAGEIGHMNMFRQGRPCRCGSSGCLGRYVSAVGMVNTFTEKLAEGRPSIIQVWTNGNNGQITAQMISEAYDLEDPLAVEVMHETGVLLGYGLANVINLLNPAAVIIGGGMSAAGERLLRSVRETVAEHALKLSASKCRILQAELGNRAGTLGAAAYALRRLKGEKVHCEPSE</sequence>
<dbReference type="InterPro" id="IPR043129">
    <property type="entry name" value="ATPase_NBD"/>
</dbReference>
<accession>A0A132TI80</accession>
<dbReference type="GO" id="GO:0016301">
    <property type="term" value="F:kinase activity"/>
    <property type="evidence" value="ECO:0007669"/>
    <property type="project" value="UniProtKB-KW"/>
</dbReference>
<dbReference type="PANTHER" id="PTHR18964">
    <property type="entry name" value="ROK (REPRESSOR, ORF, KINASE) FAMILY"/>
    <property type="match status" value="1"/>
</dbReference>
<dbReference type="Proteomes" id="UP000070475">
    <property type="component" value="Unassembled WGS sequence"/>
</dbReference>
<dbReference type="InterPro" id="IPR049874">
    <property type="entry name" value="ROK_cs"/>
</dbReference>
<gene>
    <name evidence="2" type="ORF">AMQ84_28615</name>
</gene>
<comment type="caution">
    <text evidence="2">The sequence shown here is derived from an EMBL/GenBank/DDBJ whole genome shotgun (WGS) entry which is preliminary data.</text>
</comment>
<dbReference type="SUPFAM" id="SSF53067">
    <property type="entry name" value="Actin-like ATPase domain"/>
    <property type="match status" value="1"/>
</dbReference>